<protein>
    <submittedName>
        <fullName evidence="2">Uncharacterized protein</fullName>
    </submittedName>
</protein>
<reference evidence="2" key="1">
    <citation type="journal article" date="2022" name="bioRxiv">
        <title>Sequencing and chromosome-scale assembly of the giantPleurodeles waltlgenome.</title>
        <authorList>
            <person name="Brown T."/>
            <person name="Elewa A."/>
            <person name="Iarovenko S."/>
            <person name="Subramanian E."/>
            <person name="Araus A.J."/>
            <person name="Petzold A."/>
            <person name="Susuki M."/>
            <person name="Suzuki K.-i.T."/>
            <person name="Hayashi T."/>
            <person name="Toyoda A."/>
            <person name="Oliveira C."/>
            <person name="Osipova E."/>
            <person name="Leigh N.D."/>
            <person name="Simon A."/>
            <person name="Yun M.H."/>
        </authorList>
    </citation>
    <scope>NUCLEOTIDE SEQUENCE</scope>
    <source>
        <strain evidence="2">20211129_DDA</strain>
        <tissue evidence="2">Liver</tissue>
    </source>
</reference>
<evidence type="ECO:0000313" key="2">
    <source>
        <dbReference type="EMBL" id="KAJ1127607.1"/>
    </source>
</evidence>
<comment type="caution">
    <text evidence="2">The sequence shown here is derived from an EMBL/GenBank/DDBJ whole genome shotgun (WGS) entry which is preliminary data.</text>
</comment>
<dbReference type="EMBL" id="JANPWB010000011">
    <property type="protein sequence ID" value="KAJ1127607.1"/>
    <property type="molecule type" value="Genomic_DNA"/>
</dbReference>
<proteinExistence type="predicted"/>
<dbReference type="Proteomes" id="UP001066276">
    <property type="component" value="Chromosome 7"/>
</dbReference>
<evidence type="ECO:0000313" key="3">
    <source>
        <dbReference type="Proteomes" id="UP001066276"/>
    </source>
</evidence>
<accession>A0AAV7PKA5</accession>
<feature type="region of interest" description="Disordered" evidence="1">
    <location>
        <begin position="1"/>
        <end position="26"/>
    </location>
</feature>
<name>A0AAV7PKA5_PLEWA</name>
<gene>
    <name evidence="2" type="ORF">NDU88_006003</name>
</gene>
<evidence type="ECO:0000256" key="1">
    <source>
        <dbReference type="SAM" id="MobiDB-lite"/>
    </source>
</evidence>
<organism evidence="2 3">
    <name type="scientific">Pleurodeles waltl</name>
    <name type="common">Iberian ribbed newt</name>
    <dbReference type="NCBI Taxonomy" id="8319"/>
    <lineage>
        <taxon>Eukaryota</taxon>
        <taxon>Metazoa</taxon>
        <taxon>Chordata</taxon>
        <taxon>Craniata</taxon>
        <taxon>Vertebrata</taxon>
        <taxon>Euteleostomi</taxon>
        <taxon>Amphibia</taxon>
        <taxon>Batrachia</taxon>
        <taxon>Caudata</taxon>
        <taxon>Salamandroidea</taxon>
        <taxon>Salamandridae</taxon>
        <taxon>Pleurodelinae</taxon>
        <taxon>Pleurodeles</taxon>
    </lineage>
</organism>
<dbReference type="AlphaFoldDB" id="A0AAV7PKA5"/>
<sequence>MPSNPGVQPEEGDREERRGKQIGHAVGRAWPRQPTAASAKLNKGTYLLENLKRAGSLEFQSKLVCVIRSIFVVRTSKTVVFATWLCCIDGHCGYAFLIYF</sequence>
<keyword evidence="3" id="KW-1185">Reference proteome</keyword>